<evidence type="ECO:0000256" key="1">
    <source>
        <dbReference type="SAM" id="MobiDB-lite"/>
    </source>
</evidence>
<feature type="chain" id="PRO_5020864481" evidence="2">
    <location>
        <begin position="24"/>
        <end position="184"/>
    </location>
</feature>
<dbReference type="EMBL" id="RWIC01000304">
    <property type="protein sequence ID" value="TKC45737.1"/>
    <property type="molecule type" value="Genomic_DNA"/>
</dbReference>
<name>A0A4U1F971_MONMO</name>
<gene>
    <name evidence="3" type="ORF">EI555_001805</name>
</gene>
<feature type="region of interest" description="Disordered" evidence="1">
    <location>
        <begin position="91"/>
        <end position="125"/>
    </location>
</feature>
<organism evidence="3 4">
    <name type="scientific">Monodon monoceros</name>
    <name type="common">Narwhal</name>
    <name type="synonym">Ceratodon monodon</name>
    <dbReference type="NCBI Taxonomy" id="40151"/>
    <lineage>
        <taxon>Eukaryota</taxon>
        <taxon>Metazoa</taxon>
        <taxon>Chordata</taxon>
        <taxon>Craniata</taxon>
        <taxon>Vertebrata</taxon>
        <taxon>Euteleostomi</taxon>
        <taxon>Mammalia</taxon>
        <taxon>Eutheria</taxon>
        <taxon>Laurasiatheria</taxon>
        <taxon>Artiodactyla</taxon>
        <taxon>Whippomorpha</taxon>
        <taxon>Cetacea</taxon>
        <taxon>Odontoceti</taxon>
        <taxon>Monodontidae</taxon>
        <taxon>Monodon</taxon>
    </lineage>
</organism>
<protein>
    <submittedName>
        <fullName evidence="3">Uncharacterized protein</fullName>
    </submittedName>
</protein>
<keyword evidence="2" id="KW-0732">Signal</keyword>
<feature type="signal peptide" evidence="2">
    <location>
        <begin position="1"/>
        <end position="23"/>
    </location>
</feature>
<dbReference type="AlphaFoldDB" id="A0A4U1F971"/>
<dbReference type="Proteomes" id="UP000308365">
    <property type="component" value="Unassembled WGS sequence"/>
</dbReference>
<feature type="compositionally biased region" description="Polar residues" evidence="1">
    <location>
        <begin position="106"/>
        <end position="117"/>
    </location>
</feature>
<reference evidence="4" key="1">
    <citation type="journal article" date="2019" name="IScience">
        <title>Narwhal Genome Reveals Long-Term Low Genetic Diversity despite Current Large Abundance Size.</title>
        <authorList>
            <person name="Westbury M.V."/>
            <person name="Petersen B."/>
            <person name="Garde E."/>
            <person name="Heide-Jorgensen M.P."/>
            <person name="Lorenzen E.D."/>
        </authorList>
    </citation>
    <scope>NUCLEOTIDE SEQUENCE [LARGE SCALE GENOMIC DNA]</scope>
</reference>
<feature type="non-terminal residue" evidence="3">
    <location>
        <position position="1"/>
    </location>
</feature>
<sequence length="184" mass="21264">NPTENMLPQIALLLLISLNLVHGVFYTERYQIPTGIKGPPSNTKTQFFIPYAIKSKEERKVFLVHQALLDLEGTQVHLDHQENQAMEVLDPKESQGCQDRRDHQPLGSQVCQDSQENQGREDHTDQREILDQLVYQDYGARQGHLEFPAQLEFLFQENLGHRDLQEPRDPGAFLEKRVHQESLV</sequence>
<evidence type="ECO:0000313" key="4">
    <source>
        <dbReference type="Proteomes" id="UP000308365"/>
    </source>
</evidence>
<comment type="caution">
    <text evidence="3">The sequence shown here is derived from an EMBL/GenBank/DDBJ whole genome shotgun (WGS) entry which is preliminary data.</text>
</comment>
<evidence type="ECO:0000313" key="3">
    <source>
        <dbReference type="EMBL" id="TKC45737.1"/>
    </source>
</evidence>
<proteinExistence type="predicted"/>
<evidence type="ECO:0000256" key="2">
    <source>
        <dbReference type="SAM" id="SignalP"/>
    </source>
</evidence>
<accession>A0A4U1F971</accession>
<feature type="compositionally biased region" description="Basic and acidic residues" evidence="1">
    <location>
        <begin position="91"/>
        <end position="104"/>
    </location>
</feature>